<proteinExistence type="predicted"/>
<dbReference type="InterPro" id="IPR008042">
    <property type="entry name" value="Retrotrans_Pao"/>
</dbReference>
<dbReference type="Proteomes" id="UP000036403">
    <property type="component" value="Unassembled WGS sequence"/>
</dbReference>
<accession>A0A0J7N391</accession>
<sequence length="266" mass="30059">MEKDQFPIGAKITCHDLYVDDLITEANSMEEALVIRAQITALLKSGGFALRKWISNSEELLKGFSESSISNTILELDKDGTAKTLGIKWNPSKDVLQYTICVQASETSACIKRSILSSIFAQIFDPLGLLGPVIVTAKIMIQKLWKLRIDWDESLPSDIYTEWMDYVVKIQELNEFKVQRKVFIYGKDVRFELHGFCDASERAYGACIYVRSIESHGVIQTHLLCSKSRVAPVRTISIPRLELCGAELLTKLMDKVKHALEINIKK</sequence>
<organism evidence="1 2">
    <name type="scientific">Lasius niger</name>
    <name type="common">Black garden ant</name>
    <dbReference type="NCBI Taxonomy" id="67767"/>
    <lineage>
        <taxon>Eukaryota</taxon>
        <taxon>Metazoa</taxon>
        <taxon>Ecdysozoa</taxon>
        <taxon>Arthropoda</taxon>
        <taxon>Hexapoda</taxon>
        <taxon>Insecta</taxon>
        <taxon>Pterygota</taxon>
        <taxon>Neoptera</taxon>
        <taxon>Endopterygota</taxon>
        <taxon>Hymenoptera</taxon>
        <taxon>Apocrita</taxon>
        <taxon>Aculeata</taxon>
        <taxon>Formicoidea</taxon>
        <taxon>Formicidae</taxon>
        <taxon>Formicinae</taxon>
        <taxon>Lasius</taxon>
        <taxon>Lasius</taxon>
    </lineage>
</organism>
<protein>
    <recommendedName>
        <fullName evidence="3">Reverse transcriptase domain-containing protein</fullName>
    </recommendedName>
</protein>
<dbReference type="OrthoDB" id="7698561at2759"/>
<dbReference type="STRING" id="67767.A0A0J7N391"/>
<dbReference type="Pfam" id="PF05380">
    <property type="entry name" value="Peptidase_A17"/>
    <property type="match status" value="1"/>
</dbReference>
<dbReference type="AlphaFoldDB" id="A0A0J7N391"/>
<evidence type="ECO:0000313" key="2">
    <source>
        <dbReference type="Proteomes" id="UP000036403"/>
    </source>
</evidence>
<keyword evidence="2" id="KW-1185">Reference proteome</keyword>
<comment type="caution">
    <text evidence="1">The sequence shown here is derived from an EMBL/GenBank/DDBJ whole genome shotgun (WGS) entry which is preliminary data.</text>
</comment>
<evidence type="ECO:0008006" key="3">
    <source>
        <dbReference type="Google" id="ProtNLM"/>
    </source>
</evidence>
<dbReference type="PANTHER" id="PTHR47331">
    <property type="entry name" value="PHD-TYPE DOMAIN-CONTAINING PROTEIN"/>
    <property type="match status" value="1"/>
</dbReference>
<dbReference type="PaxDb" id="67767-A0A0J7N391"/>
<reference evidence="1 2" key="1">
    <citation type="submission" date="2015-04" db="EMBL/GenBank/DDBJ databases">
        <title>Lasius niger genome sequencing.</title>
        <authorList>
            <person name="Konorov E.A."/>
            <person name="Nikitin M.A."/>
            <person name="Kirill M.V."/>
            <person name="Chang P."/>
        </authorList>
    </citation>
    <scope>NUCLEOTIDE SEQUENCE [LARGE SCALE GENOMIC DNA]</scope>
    <source>
        <tissue evidence="1">Whole</tissue>
    </source>
</reference>
<gene>
    <name evidence="1" type="ORF">RF55_13617</name>
</gene>
<name>A0A0J7N391_LASNI</name>
<evidence type="ECO:0000313" key="1">
    <source>
        <dbReference type="EMBL" id="KMQ87175.1"/>
    </source>
</evidence>
<dbReference type="EMBL" id="LBMM01010886">
    <property type="protein sequence ID" value="KMQ87175.1"/>
    <property type="molecule type" value="Genomic_DNA"/>
</dbReference>